<reference evidence="2 3" key="1">
    <citation type="submission" date="2019-11" db="EMBL/GenBank/DDBJ databases">
        <title>Novel Deefgea species.</title>
        <authorList>
            <person name="Han J.-H."/>
        </authorList>
    </citation>
    <scope>NUCLEOTIDE SEQUENCE [LARGE SCALE GENOMIC DNA]</scope>
    <source>
        <strain evidence="2 3">LMG 24817</strain>
    </source>
</reference>
<proteinExistence type="predicted"/>
<keyword evidence="3" id="KW-1185">Reference proteome</keyword>
<feature type="chain" id="PRO_5045089519" evidence="1">
    <location>
        <begin position="20"/>
        <end position="90"/>
    </location>
</feature>
<evidence type="ECO:0000256" key="1">
    <source>
        <dbReference type="SAM" id="SignalP"/>
    </source>
</evidence>
<organism evidence="2 3">
    <name type="scientific">Deefgea chitinilytica</name>
    <dbReference type="NCBI Taxonomy" id="570276"/>
    <lineage>
        <taxon>Bacteria</taxon>
        <taxon>Pseudomonadati</taxon>
        <taxon>Pseudomonadota</taxon>
        <taxon>Betaproteobacteria</taxon>
        <taxon>Neisseriales</taxon>
        <taxon>Chitinibacteraceae</taxon>
        <taxon>Deefgea</taxon>
    </lineage>
</organism>
<sequence>MKSFALALTLLALTHAAHAADEVKFRTSFETSGTILRNIVNEACIDGVVYLVFQSQGSNVSLPQVSTAVTPKLQASGKPATCTPEQNLRH</sequence>
<feature type="signal peptide" evidence="1">
    <location>
        <begin position="1"/>
        <end position="19"/>
    </location>
</feature>
<dbReference type="Proteomes" id="UP001195660">
    <property type="component" value="Unassembled WGS sequence"/>
</dbReference>
<protein>
    <submittedName>
        <fullName evidence="2">Uncharacterized protein</fullName>
    </submittedName>
</protein>
<dbReference type="RefSeq" id="WP_203570914.1">
    <property type="nucleotide sequence ID" value="NZ_WOFE01000003.1"/>
</dbReference>
<keyword evidence="1" id="KW-0732">Signal</keyword>
<gene>
    <name evidence="2" type="ORF">GM173_08285</name>
</gene>
<accession>A0ABS2CBQ5</accession>
<name>A0ABS2CBQ5_9NEIS</name>
<dbReference type="EMBL" id="WOFE01000003">
    <property type="protein sequence ID" value="MBM5571578.1"/>
    <property type="molecule type" value="Genomic_DNA"/>
</dbReference>
<evidence type="ECO:0000313" key="3">
    <source>
        <dbReference type="Proteomes" id="UP001195660"/>
    </source>
</evidence>
<evidence type="ECO:0000313" key="2">
    <source>
        <dbReference type="EMBL" id="MBM5571578.1"/>
    </source>
</evidence>
<comment type="caution">
    <text evidence="2">The sequence shown here is derived from an EMBL/GenBank/DDBJ whole genome shotgun (WGS) entry which is preliminary data.</text>
</comment>